<evidence type="ECO:0000313" key="2">
    <source>
        <dbReference type="Proteomes" id="UP000612362"/>
    </source>
</evidence>
<evidence type="ECO:0000313" key="1">
    <source>
        <dbReference type="EMBL" id="GHO47205.1"/>
    </source>
</evidence>
<sequence length="68" mass="7688">MGGLVEIKRVCGGLFPIQRILERSILVVLVVLLRTNATLLWLLSGETMVVIRILREKSGSPWRRCQLS</sequence>
<dbReference type="AlphaFoldDB" id="A0A8J3I5L4"/>
<name>A0A8J3I5L4_9CHLR</name>
<proteinExistence type="predicted"/>
<reference evidence="1" key="1">
    <citation type="submission" date="2020-10" db="EMBL/GenBank/DDBJ databases">
        <title>Taxonomic study of unclassified bacteria belonging to the class Ktedonobacteria.</title>
        <authorList>
            <person name="Yabe S."/>
            <person name="Wang C.M."/>
            <person name="Zheng Y."/>
            <person name="Sakai Y."/>
            <person name="Cavaletti L."/>
            <person name="Monciardini P."/>
            <person name="Donadio S."/>
        </authorList>
    </citation>
    <scope>NUCLEOTIDE SEQUENCE</scope>
    <source>
        <strain evidence="1">SOSP1-1</strain>
    </source>
</reference>
<dbReference type="Proteomes" id="UP000612362">
    <property type="component" value="Unassembled WGS sequence"/>
</dbReference>
<organism evidence="1 2">
    <name type="scientific">Ktedonospora formicarum</name>
    <dbReference type="NCBI Taxonomy" id="2778364"/>
    <lineage>
        <taxon>Bacteria</taxon>
        <taxon>Bacillati</taxon>
        <taxon>Chloroflexota</taxon>
        <taxon>Ktedonobacteria</taxon>
        <taxon>Ktedonobacterales</taxon>
        <taxon>Ktedonobacteraceae</taxon>
        <taxon>Ktedonospora</taxon>
    </lineage>
</organism>
<dbReference type="EMBL" id="BNJF01000003">
    <property type="protein sequence ID" value="GHO47205.1"/>
    <property type="molecule type" value="Genomic_DNA"/>
</dbReference>
<accession>A0A8J3I5L4</accession>
<keyword evidence="2" id="KW-1185">Reference proteome</keyword>
<comment type="caution">
    <text evidence="1">The sequence shown here is derived from an EMBL/GenBank/DDBJ whole genome shotgun (WGS) entry which is preliminary data.</text>
</comment>
<protein>
    <submittedName>
        <fullName evidence="1">Uncharacterized protein</fullName>
    </submittedName>
</protein>
<gene>
    <name evidence="1" type="ORF">KSX_53680</name>
</gene>